<accession>A0A0A6Y0N5</accession>
<dbReference type="STRING" id="363870.NG54_06795"/>
<dbReference type="Proteomes" id="UP000476934">
    <property type="component" value="Unassembled WGS sequence"/>
</dbReference>
<protein>
    <submittedName>
        <fullName evidence="2">Uncharacterized protein</fullName>
    </submittedName>
</protein>
<dbReference type="OrthoDB" id="1932566at2"/>
<dbReference type="Pfam" id="PF19754">
    <property type="entry name" value="DUF6241"/>
    <property type="match status" value="1"/>
</dbReference>
<comment type="caution">
    <text evidence="2">The sequence shown here is derived from an EMBL/GenBank/DDBJ whole genome shotgun (WGS) entry which is preliminary data.</text>
</comment>
<dbReference type="Proteomes" id="UP000030588">
    <property type="component" value="Unassembled WGS sequence"/>
</dbReference>
<proteinExistence type="predicted"/>
<evidence type="ECO:0000313" key="4">
    <source>
        <dbReference type="Proteomes" id="UP000030588"/>
    </source>
</evidence>
<dbReference type="InterPro" id="IPR046208">
    <property type="entry name" value="DUF6241"/>
</dbReference>
<keyword evidence="5" id="KW-1185">Reference proteome</keyword>
<keyword evidence="1" id="KW-1133">Transmembrane helix</keyword>
<dbReference type="EMBL" id="JRUN01000015">
    <property type="protein sequence ID" value="KHD85847.1"/>
    <property type="molecule type" value="Genomic_DNA"/>
</dbReference>
<reference evidence="3 5" key="2">
    <citation type="submission" date="2020-02" db="EMBL/GenBank/DDBJ databases">
        <authorList>
            <person name="Feng H."/>
        </authorList>
    </citation>
    <scope>NUCLEOTIDE SEQUENCE [LARGE SCALE GENOMIC DNA]</scope>
    <source>
        <strain evidence="3 5">Gsoil 114</strain>
    </source>
</reference>
<evidence type="ECO:0000313" key="2">
    <source>
        <dbReference type="EMBL" id="KHD85847.1"/>
    </source>
</evidence>
<keyword evidence="1" id="KW-0472">Membrane</keyword>
<evidence type="ECO:0000313" key="5">
    <source>
        <dbReference type="Proteomes" id="UP000476934"/>
    </source>
</evidence>
<dbReference type="EMBL" id="JAAIWK010000029">
    <property type="protein sequence ID" value="NEY21243.1"/>
    <property type="molecule type" value="Genomic_DNA"/>
</dbReference>
<gene>
    <name evidence="3" type="ORF">G4D61_14945</name>
    <name evidence="2" type="ORF">NG54_06795</name>
</gene>
<keyword evidence="1" id="KW-0812">Transmembrane</keyword>
<sequence>MKRGLVISAGIVLVVMVIGIGYFYMKKGEAEATQAPKSKLTKSEEAKVKTEISNSFYSTKGKIPDYQNMSENELMQEVHVMTHQKVAAEEKWGSSEITKAKVDQLYNVIKNKQFTDHDLQTMLLSILQPWKKGDFSNAVKAHNEIWKYQHGDVGKATRLLTAEEEKKYIDQHFNQNKSNG</sequence>
<evidence type="ECO:0000313" key="3">
    <source>
        <dbReference type="EMBL" id="NEY21243.1"/>
    </source>
</evidence>
<reference evidence="2 4" key="1">
    <citation type="submission" date="2014-10" db="EMBL/GenBank/DDBJ databases">
        <title>Draft genome of phytase producing Bacillus ginsengihumi strain M2.11.</title>
        <authorList>
            <person name="Toymentseva A."/>
            <person name="Boulygina E.A."/>
            <person name="Kazakov S.V."/>
            <person name="Kayumov I."/>
            <person name="Suleimanova A.D."/>
            <person name="Mardanova A.M."/>
            <person name="Maria S.N."/>
            <person name="Sergey M.Y."/>
            <person name="Sharipova M.R."/>
        </authorList>
    </citation>
    <scope>NUCLEOTIDE SEQUENCE [LARGE SCALE GENOMIC DNA]</scope>
    <source>
        <strain evidence="2 4">M2.11</strain>
    </source>
</reference>
<dbReference type="AlphaFoldDB" id="A0A0A6Y0N5"/>
<evidence type="ECO:0000256" key="1">
    <source>
        <dbReference type="SAM" id="Phobius"/>
    </source>
</evidence>
<dbReference type="RefSeq" id="WP_025729505.1">
    <property type="nucleotide sequence ID" value="NZ_JAAIWK010000029.1"/>
</dbReference>
<organism evidence="2 4">
    <name type="scientific">Heyndrickxia ginsengihumi</name>
    <dbReference type="NCBI Taxonomy" id="363870"/>
    <lineage>
        <taxon>Bacteria</taxon>
        <taxon>Bacillati</taxon>
        <taxon>Bacillota</taxon>
        <taxon>Bacilli</taxon>
        <taxon>Bacillales</taxon>
        <taxon>Bacillaceae</taxon>
        <taxon>Heyndrickxia</taxon>
    </lineage>
</organism>
<reference evidence="3 5" key="3">
    <citation type="submission" date="2020-03" db="EMBL/GenBank/DDBJ databases">
        <title>Bacillus aquiflavi sp. nov., isolated from yellow water of strong flavor Chinese baijiu in Yibin region of China.</title>
        <authorList>
            <person name="Xie J."/>
        </authorList>
    </citation>
    <scope>NUCLEOTIDE SEQUENCE [LARGE SCALE GENOMIC DNA]</scope>
    <source>
        <strain evidence="3 5">Gsoil 114</strain>
    </source>
</reference>
<feature type="transmembrane region" description="Helical" evidence="1">
    <location>
        <begin position="6"/>
        <end position="25"/>
    </location>
</feature>
<name>A0A0A6Y0N5_9BACI</name>